<name>A0A2H0YVZ3_9BACT</name>
<reference evidence="1 2" key="1">
    <citation type="submission" date="2017-09" db="EMBL/GenBank/DDBJ databases">
        <title>Depth-based differentiation of microbial function through sediment-hosted aquifers and enrichment of novel symbionts in the deep terrestrial subsurface.</title>
        <authorList>
            <person name="Probst A.J."/>
            <person name="Ladd B."/>
            <person name="Jarett J.K."/>
            <person name="Geller-Mcgrath D.E."/>
            <person name="Sieber C.M."/>
            <person name="Emerson J.B."/>
            <person name="Anantharaman K."/>
            <person name="Thomas B.C."/>
            <person name="Malmstrom R."/>
            <person name="Stieglmeier M."/>
            <person name="Klingl A."/>
            <person name="Woyke T."/>
            <person name="Ryan C.M."/>
            <person name="Banfield J.F."/>
        </authorList>
    </citation>
    <scope>NUCLEOTIDE SEQUENCE [LARGE SCALE GENOMIC DNA]</scope>
    <source>
        <strain evidence="1">CG08_land_8_20_14_0_20_40_16</strain>
    </source>
</reference>
<evidence type="ECO:0000313" key="1">
    <source>
        <dbReference type="EMBL" id="PIS42667.1"/>
    </source>
</evidence>
<dbReference type="Gene3D" id="3.40.50.1000">
    <property type="entry name" value="HAD superfamily/HAD-like"/>
    <property type="match status" value="1"/>
</dbReference>
<dbReference type="AlphaFoldDB" id="A0A2H0YVZ3"/>
<accession>A0A2H0YVZ3</accession>
<dbReference type="InterPro" id="IPR023214">
    <property type="entry name" value="HAD_sf"/>
</dbReference>
<organism evidence="1 2">
    <name type="scientific">Candidatus Kerfeldbacteria bacterium CG08_land_8_20_14_0_20_40_16</name>
    <dbReference type="NCBI Taxonomy" id="2014244"/>
    <lineage>
        <taxon>Bacteria</taxon>
        <taxon>Candidatus Kerfeldiibacteriota</taxon>
    </lineage>
</organism>
<dbReference type="SUPFAM" id="SSF56784">
    <property type="entry name" value="HAD-like"/>
    <property type="match status" value="1"/>
</dbReference>
<gene>
    <name evidence="1" type="ORF">COT24_02330</name>
</gene>
<dbReference type="EMBL" id="PEXU01000029">
    <property type="protein sequence ID" value="PIS42667.1"/>
    <property type="molecule type" value="Genomic_DNA"/>
</dbReference>
<dbReference type="InterPro" id="IPR036412">
    <property type="entry name" value="HAD-like_sf"/>
</dbReference>
<evidence type="ECO:0000313" key="2">
    <source>
        <dbReference type="Proteomes" id="UP000231542"/>
    </source>
</evidence>
<dbReference type="Proteomes" id="UP000231542">
    <property type="component" value="Unassembled WGS sequence"/>
</dbReference>
<comment type="caution">
    <text evidence="1">The sequence shown here is derived from an EMBL/GenBank/DDBJ whole genome shotgun (WGS) entry which is preliminary data.</text>
</comment>
<evidence type="ECO:0008006" key="3">
    <source>
        <dbReference type="Google" id="ProtNLM"/>
    </source>
</evidence>
<sequence>MIYIVDFDHTLCNTTALKKALQESVREFGVDDNIFSSTYQKTVEAIPDEYDYDISRHAEIISKVTSGNPSEIKSRLVSIISRMDEFLFKDTLSFLNWLKEHGKIVILTWGNPKWQQTKIENGSLKKLADQCIFTGKKKSTLKLNFPEPGQNWVFINDNPKEIKRMMDLFPSSIHLRIKRPEGKKFDPEIDQINIPTFVDLGKLRRYLTENIIKMPHRSVVAT</sequence>
<proteinExistence type="predicted"/>
<protein>
    <recommendedName>
        <fullName evidence="3">Haloacid dehalogenase</fullName>
    </recommendedName>
</protein>